<dbReference type="CDD" id="cd03699">
    <property type="entry name" value="EF4_II"/>
    <property type="match status" value="1"/>
</dbReference>
<dbReference type="PRINTS" id="PR00315">
    <property type="entry name" value="ELONGATNFCT"/>
</dbReference>
<dbReference type="InterPro" id="IPR027417">
    <property type="entry name" value="P-loop_NTPase"/>
</dbReference>
<feature type="binding site" evidence="8">
    <location>
        <begin position="89"/>
        <end position="96"/>
    </location>
    <ligand>
        <name>GTP</name>
        <dbReference type="ChEBI" id="CHEBI:37565"/>
    </ligand>
</feature>
<dbReference type="Gene3D" id="3.30.70.870">
    <property type="entry name" value="Elongation Factor G (Translational Gtpase), domain 3"/>
    <property type="match status" value="1"/>
</dbReference>
<dbReference type="InterPro" id="IPR035654">
    <property type="entry name" value="LepA_IV"/>
</dbReference>
<evidence type="ECO:0000256" key="2">
    <source>
        <dbReference type="ARBA" id="ARBA00022741"/>
    </source>
</evidence>
<dbReference type="CDD" id="cd03709">
    <property type="entry name" value="lepA_C"/>
    <property type="match status" value="1"/>
</dbReference>
<evidence type="ECO:0000256" key="8">
    <source>
        <dbReference type="HAMAP-Rule" id="MF_03137"/>
    </source>
</evidence>
<protein>
    <recommendedName>
        <fullName evidence="8">Translation factor GUF1 homolog, mitochondrial</fullName>
        <ecNumber evidence="8">3.6.5.n1</ecNumber>
    </recommendedName>
    <alternativeName>
        <fullName evidence="8">Elongation factor 4 homolog</fullName>
        <shortName evidence="8">EF-4</shortName>
    </alternativeName>
    <alternativeName>
        <fullName evidence="8">GTPase GUF1 homolog</fullName>
    </alternativeName>
    <alternativeName>
        <fullName evidence="8">Ribosomal back-translocase</fullName>
    </alternativeName>
</protein>
<dbReference type="Gene3D" id="2.40.30.10">
    <property type="entry name" value="Translation factors"/>
    <property type="match status" value="1"/>
</dbReference>
<keyword evidence="2 8" id="KW-0547">Nucleotide-binding</keyword>
<dbReference type="PANTHER" id="PTHR43512:SF7">
    <property type="entry name" value="TRANSLATION FACTOR GUF1, MITOCHONDRIAL"/>
    <property type="match status" value="1"/>
</dbReference>
<feature type="binding site" evidence="8">
    <location>
        <begin position="152"/>
        <end position="156"/>
    </location>
    <ligand>
        <name>GTP</name>
        <dbReference type="ChEBI" id="CHEBI:37565"/>
    </ligand>
</feature>
<feature type="region of interest" description="Disordered" evidence="9">
    <location>
        <begin position="39"/>
        <end position="70"/>
    </location>
</feature>
<comment type="subcellular location">
    <subcellularLocation>
        <location evidence="8">Mitochondrion inner membrane</location>
        <topology evidence="8">Peripheral membrane protein</topology>
        <orientation evidence="8">Matrix side</orientation>
    </subcellularLocation>
</comment>
<evidence type="ECO:0000256" key="4">
    <source>
        <dbReference type="ARBA" id="ARBA00022801"/>
    </source>
</evidence>
<dbReference type="STRING" id="3075.A0A087SA39"/>
<feature type="binding site" evidence="8">
    <location>
        <begin position="206"/>
        <end position="209"/>
    </location>
    <ligand>
        <name>GTP</name>
        <dbReference type="ChEBI" id="CHEBI:37565"/>
    </ligand>
</feature>
<evidence type="ECO:0000256" key="5">
    <source>
        <dbReference type="ARBA" id="ARBA00023128"/>
    </source>
</evidence>
<evidence type="ECO:0000256" key="1">
    <source>
        <dbReference type="ARBA" id="ARBA00005454"/>
    </source>
</evidence>
<dbReference type="InterPro" id="IPR000795">
    <property type="entry name" value="T_Tr_GTP-bd_dom"/>
</dbReference>
<comment type="catalytic activity">
    <reaction evidence="8">
        <text>GTP + H2O = GDP + phosphate + H(+)</text>
        <dbReference type="Rhea" id="RHEA:19669"/>
        <dbReference type="ChEBI" id="CHEBI:15377"/>
        <dbReference type="ChEBI" id="CHEBI:15378"/>
        <dbReference type="ChEBI" id="CHEBI:37565"/>
        <dbReference type="ChEBI" id="CHEBI:43474"/>
        <dbReference type="ChEBI" id="CHEBI:58189"/>
        <dbReference type="EC" id="3.6.5.n1"/>
    </reaction>
</comment>
<dbReference type="InterPro" id="IPR035647">
    <property type="entry name" value="EFG_III/V"/>
</dbReference>
<dbReference type="Proteomes" id="UP000279271">
    <property type="component" value="Unassembled WGS sequence"/>
</dbReference>
<dbReference type="GO" id="GO:0003924">
    <property type="term" value="F:GTPase activity"/>
    <property type="evidence" value="ECO:0007669"/>
    <property type="project" value="UniProtKB-UniRule"/>
</dbReference>
<dbReference type="GeneID" id="23615628"/>
<accession>A0A087SA39</accession>
<dbReference type="Gene3D" id="3.40.50.300">
    <property type="entry name" value="P-loop containing nucleotide triphosphate hydrolases"/>
    <property type="match status" value="1"/>
</dbReference>
<feature type="domain" description="Tr-type G" evidence="10">
    <location>
        <begin position="80"/>
        <end position="259"/>
    </location>
</feature>
<evidence type="ECO:0000256" key="3">
    <source>
        <dbReference type="ARBA" id="ARBA00022792"/>
    </source>
</evidence>
<dbReference type="KEGG" id="apro:F751_4237"/>
<evidence type="ECO:0000256" key="7">
    <source>
        <dbReference type="ARBA" id="ARBA00023136"/>
    </source>
</evidence>
<dbReference type="EMBL" id="KL662078">
    <property type="protein sequence ID" value="KFM22593.1"/>
    <property type="molecule type" value="Genomic_DNA"/>
</dbReference>
<evidence type="ECO:0000259" key="10">
    <source>
        <dbReference type="PROSITE" id="PS51722"/>
    </source>
</evidence>
<dbReference type="PROSITE" id="PS00301">
    <property type="entry name" value="G_TR_1"/>
    <property type="match status" value="1"/>
</dbReference>
<dbReference type="InterPro" id="IPR038363">
    <property type="entry name" value="LepA_C_sf"/>
</dbReference>
<evidence type="ECO:0000313" key="13">
    <source>
        <dbReference type="Proteomes" id="UP000028924"/>
    </source>
</evidence>
<evidence type="ECO:0000313" key="14">
    <source>
        <dbReference type="Proteomes" id="UP000279271"/>
    </source>
</evidence>
<dbReference type="HAMAP" id="MF_00071">
    <property type="entry name" value="LepA"/>
    <property type="match status" value="1"/>
</dbReference>
<keyword evidence="13" id="KW-1185">Reference proteome</keyword>
<dbReference type="GO" id="GO:0006412">
    <property type="term" value="P:translation"/>
    <property type="evidence" value="ECO:0007669"/>
    <property type="project" value="UniProtKB-KW"/>
</dbReference>
<comment type="similarity">
    <text evidence="8">Belongs to the GTP-binding elongation factor family. LepA subfamily.</text>
</comment>
<reference evidence="14" key="2">
    <citation type="journal article" date="2018" name="Algal Res.">
        <title>Characterization of plant carbon substrate utilization by Auxenochlorella protothecoides.</title>
        <authorList>
            <person name="Vogler B.W."/>
            <person name="Starkenburg S.R."/>
            <person name="Sudasinghe N."/>
            <person name="Schambach J.Y."/>
            <person name="Rollin J.A."/>
            <person name="Pattathil S."/>
            <person name="Barry A.N."/>
        </authorList>
    </citation>
    <scope>NUCLEOTIDE SEQUENCE [LARGE SCALE GENOMIC DNA]</scope>
    <source>
        <strain evidence="14">UTEX 25</strain>
    </source>
</reference>
<dbReference type="InterPro" id="IPR009000">
    <property type="entry name" value="Transl_B-barrel_sf"/>
</dbReference>
<dbReference type="RefSeq" id="XP_011395449.1">
    <property type="nucleotide sequence ID" value="XM_011397147.1"/>
</dbReference>
<dbReference type="PROSITE" id="PS51722">
    <property type="entry name" value="G_TR_2"/>
    <property type="match status" value="1"/>
</dbReference>
<dbReference type="Gene3D" id="3.30.70.240">
    <property type="match status" value="1"/>
</dbReference>
<dbReference type="Pfam" id="PF00009">
    <property type="entry name" value="GTP_EFTU"/>
    <property type="match status" value="1"/>
</dbReference>
<dbReference type="InterPro" id="IPR013842">
    <property type="entry name" value="LepA_CTD"/>
</dbReference>
<name>A0A087SA39_AUXPR</name>
<keyword evidence="8" id="KW-0648">Protein biosynthesis</keyword>
<dbReference type="GO" id="GO:0097177">
    <property type="term" value="F:mitochondrial ribosome binding"/>
    <property type="evidence" value="ECO:0007669"/>
    <property type="project" value="TreeGrafter"/>
</dbReference>
<dbReference type="FunFam" id="3.30.70.2570:FF:000001">
    <property type="entry name" value="Translation factor GUF1, mitochondrial"/>
    <property type="match status" value="1"/>
</dbReference>
<keyword evidence="6 8" id="KW-0342">GTP-binding</keyword>
<dbReference type="InterPro" id="IPR006297">
    <property type="entry name" value="EF-4"/>
</dbReference>
<dbReference type="FunFam" id="3.30.70.240:FF:000007">
    <property type="entry name" value="Translation factor GUF1, mitochondrial"/>
    <property type="match status" value="1"/>
</dbReference>
<sequence>MQGLIRSAGAWLRADSPVVSSASLACAWPVLPAWSWRQPPHPARCTSTEAEAPEREAPQGEASPRGFLAGGHSVEDFPPSHIRNFSIIAHVDHGKSTLADRLLELTGAINPGAKQYLDKLQVEKERGITVKAQTASLVFKHEGEQYLLNLIDTPGHVDFSYEVSRSLAACQGAILLVDASQGVQAQTVANFWLAFEQDLAIIPVLNKIDHPGAEPARVTAQLAEAFDLDPAAVLAISAKTGAGLDRVLPAVVERVPPPRGDLAAPLRALLFDAYHDEYRGVVCLLAVADGAVGRGDRVTAAAAGQSYDVVEVGLLAPEPVPTPSLRAGQVGYVLAGMKDTRQARVGDTWHAARAPVPAFPGFKPAQSMVFAGIFPVSADGHERLAAAMARLALTDASVAVRRENSNALGAGFRCGFLGLLHLDVFRQRLEQEHGADVLVTAPTVPCRVVLQGGESIELSNPADFPTDVRVEAVWEPTVRATVVTPEEYVGALMQLCTAARGELLDHVVLDPGRTMLKYTLPLAELGGDFYDELKSASSGYASLDYEEGEPRRAPMQRLDILLNGEPVDALARIVHRDRAEPLGRRLCAALAGALPQQQFQVAVQAAAGGRVVARDTIRALRKNVLAKCYGGDVSRKRKLLEKQKEGKKRMRQLGSVEVPTDVFHDLMKVRSR</sequence>
<dbReference type="Gene3D" id="3.30.70.2570">
    <property type="entry name" value="Elongation factor 4, C-terminal domain"/>
    <property type="match status" value="1"/>
</dbReference>
<dbReference type="AlphaFoldDB" id="A0A087SA39"/>
<dbReference type="FunFam" id="3.30.70.870:FF:000004">
    <property type="entry name" value="Translation factor GUF1, mitochondrial"/>
    <property type="match status" value="1"/>
</dbReference>
<dbReference type="Pfam" id="PF00679">
    <property type="entry name" value="EFG_C"/>
    <property type="match status" value="1"/>
</dbReference>
<dbReference type="EC" id="3.6.5.n1" evidence="8"/>
<dbReference type="EMBL" id="QOKY01000126">
    <property type="protein sequence ID" value="RMZ57529.1"/>
    <property type="molecule type" value="Genomic_DNA"/>
</dbReference>
<dbReference type="GO" id="GO:0005743">
    <property type="term" value="C:mitochondrial inner membrane"/>
    <property type="evidence" value="ECO:0007669"/>
    <property type="project" value="UniProtKB-SubCell"/>
</dbReference>
<reference evidence="12" key="3">
    <citation type="submission" date="2018-10" db="EMBL/GenBank/DDBJ databases">
        <authorList>
            <person name="Hovde B."/>
            <person name="Zhang X."/>
        </authorList>
    </citation>
    <scope>NUCLEOTIDE SEQUENCE [LARGE SCALE GENOMIC DNA]</scope>
    <source>
        <strain evidence="12">UTEX 25</strain>
    </source>
</reference>
<dbReference type="SUPFAM" id="SSF52540">
    <property type="entry name" value="P-loop containing nucleoside triphosphate hydrolases"/>
    <property type="match status" value="1"/>
</dbReference>
<dbReference type="NCBIfam" id="TIGR01393">
    <property type="entry name" value="lepA"/>
    <property type="match status" value="1"/>
</dbReference>
<proteinExistence type="inferred from homology"/>
<reference evidence="12" key="4">
    <citation type="submission" date="2018-11" db="EMBL/GenBank/DDBJ databases">
        <title>Characterization of plant carbon substrate utilization by Auxenochlorella protothecoides.</title>
        <authorList>
            <person name="Vogler B.W."/>
            <person name="Starkenburg S.R."/>
            <person name="Sudasinghe N."/>
            <person name="Schambach J.Y."/>
            <person name="Rollin J.A."/>
            <person name="Pattathil S."/>
            <person name="Barry A.N."/>
        </authorList>
    </citation>
    <scope>NUCLEOTIDE SEQUENCE [LARGE SCALE GENOMIC DNA]</scope>
    <source>
        <strain evidence="12">UTEX 25</strain>
    </source>
</reference>
<keyword evidence="5 8" id="KW-0496">Mitochondrion</keyword>
<dbReference type="FunFam" id="2.40.30.10:FF:000015">
    <property type="entry name" value="Translation factor GUF1, mitochondrial"/>
    <property type="match status" value="1"/>
</dbReference>
<dbReference type="FunFam" id="3.40.50.300:FF:000078">
    <property type="entry name" value="Elongation factor 4"/>
    <property type="match status" value="1"/>
</dbReference>
<dbReference type="SUPFAM" id="SSF50447">
    <property type="entry name" value="Translation proteins"/>
    <property type="match status" value="1"/>
</dbReference>
<evidence type="ECO:0000313" key="11">
    <source>
        <dbReference type="EMBL" id="KFM22593.1"/>
    </source>
</evidence>
<keyword evidence="4 8" id="KW-0378">Hydrolase</keyword>
<dbReference type="SUPFAM" id="SSF54980">
    <property type="entry name" value="EF-G C-terminal domain-like"/>
    <property type="match status" value="2"/>
</dbReference>
<keyword evidence="3 8" id="KW-0999">Mitochondrion inner membrane</keyword>
<comment type="function">
    <text evidence="8">Promotes mitochondrial protein synthesis. May act as a fidelity factor of the translation reaction, by catalyzing a one-codon backward translocation of tRNAs on improperly translocated ribosomes. Binds to mitochondrial ribosomes in a GTP-dependent manner.</text>
</comment>
<evidence type="ECO:0000256" key="6">
    <source>
        <dbReference type="ARBA" id="ARBA00023134"/>
    </source>
</evidence>
<dbReference type="eggNOG" id="KOG0462">
    <property type="taxonomic scope" value="Eukaryota"/>
</dbReference>
<dbReference type="NCBIfam" id="TIGR00231">
    <property type="entry name" value="small_GTP"/>
    <property type="match status" value="1"/>
</dbReference>
<dbReference type="InterPro" id="IPR000640">
    <property type="entry name" value="EFG_V-like"/>
</dbReference>
<dbReference type="GO" id="GO:0005525">
    <property type="term" value="F:GTP binding"/>
    <property type="evidence" value="ECO:0007669"/>
    <property type="project" value="UniProtKB-UniRule"/>
</dbReference>
<dbReference type="InterPro" id="IPR005225">
    <property type="entry name" value="Small_GTP-bd"/>
</dbReference>
<evidence type="ECO:0000313" key="12">
    <source>
        <dbReference type="EMBL" id="RMZ57529.1"/>
    </source>
</evidence>
<dbReference type="InterPro" id="IPR031157">
    <property type="entry name" value="G_TR_CS"/>
</dbReference>
<gene>
    <name evidence="12" type="ORF">APUTEX25_001729</name>
    <name evidence="11" type="ORF">F751_4237</name>
</gene>
<dbReference type="GO" id="GO:0005759">
    <property type="term" value="C:mitochondrial matrix"/>
    <property type="evidence" value="ECO:0007669"/>
    <property type="project" value="UniProtKB-UniRule"/>
</dbReference>
<evidence type="ECO:0000256" key="9">
    <source>
        <dbReference type="SAM" id="MobiDB-lite"/>
    </source>
</evidence>
<dbReference type="Proteomes" id="UP000028924">
    <property type="component" value="Unassembled WGS sequence"/>
</dbReference>
<organism evidence="11 13">
    <name type="scientific">Auxenochlorella protothecoides</name>
    <name type="common">Green microalga</name>
    <name type="synonym">Chlorella protothecoides</name>
    <dbReference type="NCBI Taxonomy" id="3075"/>
    <lineage>
        <taxon>Eukaryota</taxon>
        <taxon>Viridiplantae</taxon>
        <taxon>Chlorophyta</taxon>
        <taxon>core chlorophytes</taxon>
        <taxon>Trebouxiophyceae</taxon>
        <taxon>Chlorellales</taxon>
        <taxon>Chlorellaceae</taxon>
        <taxon>Auxenochlorella</taxon>
    </lineage>
</organism>
<dbReference type="PANTHER" id="PTHR43512">
    <property type="entry name" value="TRANSLATION FACTOR GUF1-RELATED"/>
    <property type="match status" value="1"/>
</dbReference>
<dbReference type="GO" id="GO:0045727">
    <property type="term" value="P:positive regulation of translation"/>
    <property type="evidence" value="ECO:0007669"/>
    <property type="project" value="UniProtKB-UniRule"/>
</dbReference>
<reference evidence="11 13" key="1">
    <citation type="journal article" date="2014" name="BMC Genomics">
        <title>Oil accumulation mechanisms of the oleaginous microalga Chlorella protothecoides revealed through its genome, transcriptomes, and proteomes.</title>
        <authorList>
            <person name="Gao C."/>
            <person name="Wang Y."/>
            <person name="Shen Y."/>
            <person name="Yan D."/>
            <person name="He X."/>
            <person name="Dai J."/>
            <person name="Wu Q."/>
        </authorList>
    </citation>
    <scope>NUCLEOTIDE SEQUENCE [LARGE SCALE GENOMIC DNA]</scope>
    <source>
        <strain evidence="11 13">0710</strain>
    </source>
</reference>
<comment type="similarity">
    <text evidence="1">Belongs to the TRAFAC class translation factor GTPase superfamily. Classic translation factor GTPase family. LepA subfamily.</text>
</comment>
<dbReference type="Pfam" id="PF06421">
    <property type="entry name" value="LepA_C"/>
    <property type="match status" value="1"/>
</dbReference>
<dbReference type="CDD" id="cd01890">
    <property type="entry name" value="LepA"/>
    <property type="match status" value="1"/>
</dbReference>
<keyword evidence="7 8" id="KW-0472">Membrane</keyword>
<dbReference type="OrthoDB" id="1074at2759"/>
<dbReference type="PROSITE" id="PS51257">
    <property type="entry name" value="PROKAR_LIPOPROTEIN"/>
    <property type="match status" value="1"/>
</dbReference>